<organism evidence="1 2">
    <name type="scientific">Scutellospora calospora</name>
    <dbReference type="NCBI Taxonomy" id="85575"/>
    <lineage>
        <taxon>Eukaryota</taxon>
        <taxon>Fungi</taxon>
        <taxon>Fungi incertae sedis</taxon>
        <taxon>Mucoromycota</taxon>
        <taxon>Glomeromycotina</taxon>
        <taxon>Glomeromycetes</taxon>
        <taxon>Diversisporales</taxon>
        <taxon>Gigasporaceae</taxon>
        <taxon>Scutellospora</taxon>
    </lineage>
</organism>
<evidence type="ECO:0000313" key="1">
    <source>
        <dbReference type="EMBL" id="CAG8698381.1"/>
    </source>
</evidence>
<reference evidence="1" key="1">
    <citation type="submission" date="2021-06" db="EMBL/GenBank/DDBJ databases">
        <authorList>
            <person name="Kallberg Y."/>
            <person name="Tangrot J."/>
            <person name="Rosling A."/>
        </authorList>
    </citation>
    <scope>NUCLEOTIDE SEQUENCE</scope>
    <source>
        <strain evidence="1">AU212A</strain>
    </source>
</reference>
<keyword evidence="2" id="KW-1185">Reference proteome</keyword>
<comment type="caution">
    <text evidence="1">The sequence shown here is derived from an EMBL/GenBank/DDBJ whole genome shotgun (WGS) entry which is preliminary data.</text>
</comment>
<feature type="non-terminal residue" evidence="1">
    <location>
        <position position="1"/>
    </location>
</feature>
<proteinExistence type="predicted"/>
<feature type="non-terminal residue" evidence="1">
    <location>
        <position position="103"/>
    </location>
</feature>
<protein>
    <submittedName>
        <fullName evidence="1">14_t:CDS:1</fullName>
    </submittedName>
</protein>
<gene>
    <name evidence="1" type="ORF">SCALOS_LOCUS10400</name>
</gene>
<sequence length="103" mass="10881">PKRYCIHPHEASDQFSECLRLTNLPQASVARAISPSALHLPGSSLLGRKKIATGRANLREQRAAGGADVARVRASGAAGEFLEVEAFAVGVFAWRAGREGDVG</sequence>
<dbReference type="Proteomes" id="UP000789860">
    <property type="component" value="Unassembled WGS sequence"/>
</dbReference>
<name>A0ACA9PEH2_9GLOM</name>
<dbReference type="EMBL" id="CAJVPM010038517">
    <property type="protein sequence ID" value="CAG8698381.1"/>
    <property type="molecule type" value="Genomic_DNA"/>
</dbReference>
<evidence type="ECO:0000313" key="2">
    <source>
        <dbReference type="Proteomes" id="UP000789860"/>
    </source>
</evidence>
<accession>A0ACA9PEH2</accession>